<dbReference type="AlphaFoldDB" id="A0A9D1WA43"/>
<accession>A0A9D1WA43</accession>
<evidence type="ECO:0000256" key="1">
    <source>
        <dbReference type="ARBA" id="ARBA00004651"/>
    </source>
</evidence>
<gene>
    <name evidence="13" type="ORF">H9853_09185</name>
</gene>
<dbReference type="EMBL" id="DXEZ01000251">
    <property type="protein sequence ID" value="HIX55189.1"/>
    <property type="molecule type" value="Genomic_DNA"/>
</dbReference>
<keyword evidence="5 9" id="KW-1133">Transmembrane helix</keyword>
<dbReference type="PROSITE" id="PS51371">
    <property type="entry name" value="CBS"/>
    <property type="match status" value="2"/>
</dbReference>
<keyword evidence="6 8" id="KW-0129">CBS domain</keyword>
<feature type="transmembrane region" description="Helical" evidence="10">
    <location>
        <begin position="57"/>
        <end position="77"/>
    </location>
</feature>
<sequence>MISEIIIIFILILINGFLSASEIAIVSSNRSLLSSKPNKAKKSYNLLLDLKDHPNQFLSTVQIGITLIGILIGIFSSGELTQSLSSVLAKSAFLAPFSWHMSVIIVVLCITYLNLILGELLPKRIGLSIPERYALMVAKPIQVLSKIFKPFVWILDKSTSGVLSLIGIKSSKRDITEEEIKALMDEGVSSGVIEDYEYDMMDRLLYLGDKRAINLMKHRSDVDALDVEMDLEEIENYVLENDHTEFPVYQDTFDNIIGVVKTKTLLSKIVKREPLNLKKLCLWAPFVNENASIYQALDEIKESKVQLGVVVDEYGTPQGIVTLKDIVSNLMGPVTGEEKDNQSPRIIPREDGSLIVDGRYQLVDFFMELKMPLTEEQEFQFRNTTTLGGLVFALFGRVPKKGEVIEFGILKFEIFHMDLNRIDKVIVSRPAASSTEE</sequence>
<evidence type="ECO:0000256" key="9">
    <source>
        <dbReference type="PROSITE-ProRule" id="PRU01193"/>
    </source>
</evidence>
<reference evidence="13" key="1">
    <citation type="journal article" date="2021" name="PeerJ">
        <title>Extensive microbial diversity within the chicken gut microbiome revealed by metagenomics and culture.</title>
        <authorList>
            <person name="Gilroy R."/>
            <person name="Ravi A."/>
            <person name="Getino M."/>
            <person name="Pursley I."/>
            <person name="Horton D.L."/>
            <person name="Alikhan N.F."/>
            <person name="Baker D."/>
            <person name="Gharbi K."/>
            <person name="Hall N."/>
            <person name="Watson M."/>
            <person name="Adriaenssens E.M."/>
            <person name="Foster-Nyarko E."/>
            <person name="Jarju S."/>
            <person name="Secka A."/>
            <person name="Antonio M."/>
            <person name="Oren A."/>
            <person name="Chaudhuri R.R."/>
            <person name="La Ragione R."/>
            <person name="Hildebrand F."/>
            <person name="Pallen M.J."/>
        </authorList>
    </citation>
    <scope>NUCLEOTIDE SEQUENCE</scope>
    <source>
        <strain evidence="13">1719</strain>
    </source>
</reference>
<evidence type="ECO:0000313" key="13">
    <source>
        <dbReference type="EMBL" id="HIX55189.1"/>
    </source>
</evidence>
<dbReference type="GO" id="GO:0050660">
    <property type="term" value="F:flavin adenine dinucleotide binding"/>
    <property type="evidence" value="ECO:0007669"/>
    <property type="project" value="InterPro"/>
</dbReference>
<comment type="caution">
    <text evidence="13">The sequence shown here is derived from an EMBL/GenBank/DDBJ whole genome shotgun (WGS) entry which is preliminary data.</text>
</comment>
<evidence type="ECO:0000313" key="14">
    <source>
        <dbReference type="Proteomes" id="UP000824156"/>
    </source>
</evidence>
<dbReference type="PANTHER" id="PTHR43099">
    <property type="entry name" value="UPF0053 PROTEIN YRKA"/>
    <property type="match status" value="1"/>
</dbReference>
<evidence type="ECO:0000256" key="7">
    <source>
        <dbReference type="ARBA" id="ARBA00023136"/>
    </source>
</evidence>
<dbReference type="InterPro" id="IPR051676">
    <property type="entry name" value="UPF0053_domain"/>
</dbReference>
<dbReference type="SUPFAM" id="SSF54631">
    <property type="entry name" value="CBS-domain pair"/>
    <property type="match status" value="1"/>
</dbReference>
<evidence type="ECO:0000256" key="2">
    <source>
        <dbReference type="ARBA" id="ARBA00022475"/>
    </source>
</evidence>
<evidence type="ECO:0000259" key="12">
    <source>
        <dbReference type="PROSITE" id="PS51846"/>
    </source>
</evidence>
<dbReference type="InterPro" id="IPR000644">
    <property type="entry name" value="CBS_dom"/>
</dbReference>
<feature type="domain" description="CBS" evidence="11">
    <location>
        <begin position="277"/>
        <end position="338"/>
    </location>
</feature>
<evidence type="ECO:0000256" key="4">
    <source>
        <dbReference type="ARBA" id="ARBA00022737"/>
    </source>
</evidence>
<evidence type="ECO:0000256" key="8">
    <source>
        <dbReference type="PROSITE-ProRule" id="PRU00703"/>
    </source>
</evidence>
<evidence type="ECO:0000256" key="5">
    <source>
        <dbReference type="ARBA" id="ARBA00022989"/>
    </source>
</evidence>
<protein>
    <submittedName>
        <fullName evidence="13">Hemolysin family protein</fullName>
    </submittedName>
</protein>
<feature type="transmembrane region" description="Helical" evidence="10">
    <location>
        <begin position="97"/>
        <end position="117"/>
    </location>
</feature>
<dbReference type="InterPro" id="IPR005170">
    <property type="entry name" value="Transptr-assoc_dom"/>
</dbReference>
<evidence type="ECO:0000259" key="11">
    <source>
        <dbReference type="PROSITE" id="PS51371"/>
    </source>
</evidence>
<dbReference type="InterPro" id="IPR046342">
    <property type="entry name" value="CBS_dom_sf"/>
</dbReference>
<dbReference type="InterPro" id="IPR002550">
    <property type="entry name" value="CNNM"/>
</dbReference>
<comment type="subcellular location">
    <subcellularLocation>
        <location evidence="1">Cell membrane</location>
        <topology evidence="1">Multi-pass membrane protein</topology>
    </subcellularLocation>
</comment>
<dbReference type="CDD" id="cd04590">
    <property type="entry name" value="CBS_pair_CorC_HlyC_assoc"/>
    <property type="match status" value="1"/>
</dbReference>
<feature type="domain" description="CBS" evidence="11">
    <location>
        <begin position="216"/>
        <end position="275"/>
    </location>
</feature>
<feature type="transmembrane region" description="Helical" evidence="10">
    <location>
        <begin position="6"/>
        <end position="26"/>
    </location>
</feature>
<dbReference type="InterPro" id="IPR036318">
    <property type="entry name" value="FAD-bd_PCMH-like_sf"/>
</dbReference>
<dbReference type="Gene3D" id="3.10.580.10">
    <property type="entry name" value="CBS-domain"/>
    <property type="match status" value="1"/>
</dbReference>
<evidence type="ECO:0000256" key="10">
    <source>
        <dbReference type="SAM" id="Phobius"/>
    </source>
</evidence>
<dbReference type="Pfam" id="PF01595">
    <property type="entry name" value="CNNM"/>
    <property type="match status" value="1"/>
</dbReference>
<dbReference type="PROSITE" id="PS51846">
    <property type="entry name" value="CNNM"/>
    <property type="match status" value="1"/>
</dbReference>
<proteinExistence type="predicted"/>
<name>A0A9D1WA43_9SPHI</name>
<reference evidence="13" key="2">
    <citation type="submission" date="2021-04" db="EMBL/GenBank/DDBJ databases">
        <authorList>
            <person name="Gilroy R."/>
        </authorList>
    </citation>
    <scope>NUCLEOTIDE SEQUENCE</scope>
    <source>
        <strain evidence="13">1719</strain>
    </source>
</reference>
<keyword evidence="3 9" id="KW-0812">Transmembrane</keyword>
<dbReference type="SUPFAM" id="SSF56176">
    <property type="entry name" value="FAD-binding/transporter-associated domain-like"/>
    <property type="match status" value="1"/>
</dbReference>
<dbReference type="InterPro" id="IPR044751">
    <property type="entry name" value="Ion_transp-like_CBS"/>
</dbReference>
<dbReference type="PANTHER" id="PTHR43099:SF5">
    <property type="entry name" value="HLYC_CORC FAMILY TRANSPORTER"/>
    <property type="match status" value="1"/>
</dbReference>
<organism evidence="13 14">
    <name type="scientific">Candidatus Sphingobacterium stercoripullorum</name>
    <dbReference type="NCBI Taxonomy" id="2838759"/>
    <lineage>
        <taxon>Bacteria</taxon>
        <taxon>Pseudomonadati</taxon>
        <taxon>Bacteroidota</taxon>
        <taxon>Sphingobacteriia</taxon>
        <taxon>Sphingobacteriales</taxon>
        <taxon>Sphingobacteriaceae</taxon>
        <taxon>Sphingobacterium</taxon>
    </lineage>
</organism>
<dbReference type="GO" id="GO:0005886">
    <property type="term" value="C:plasma membrane"/>
    <property type="evidence" value="ECO:0007669"/>
    <property type="project" value="UniProtKB-SubCell"/>
</dbReference>
<dbReference type="Proteomes" id="UP000824156">
    <property type="component" value="Unassembled WGS sequence"/>
</dbReference>
<dbReference type="Pfam" id="PF03471">
    <property type="entry name" value="CorC_HlyC"/>
    <property type="match status" value="1"/>
</dbReference>
<keyword evidence="7 9" id="KW-0472">Membrane</keyword>
<evidence type="ECO:0000256" key="3">
    <source>
        <dbReference type="ARBA" id="ARBA00022692"/>
    </source>
</evidence>
<dbReference type="InterPro" id="IPR016169">
    <property type="entry name" value="FAD-bd_PCMH_sub2"/>
</dbReference>
<keyword evidence="2" id="KW-1003">Cell membrane</keyword>
<evidence type="ECO:0000256" key="6">
    <source>
        <dbReference type="ARBA" id="ARBA00023122"/>
    </source>
</evidence>
<dbReference type="Gene3D" id="3.30.465.10">
    <property type="match status" value="1"/>
</dbReference>
<dbReference type="Pfam" id="PF00571">
    <property type="entry name" value="CBS"/>
    <property type="match status" value="1"/>
</dbReference>
<keyword evidence="4" id="KW-0677">Repeat</keyword>
<feature type="domain" description="CNNM transmembrane" evidence="12">
    <location>
        <begin position="1"/>
        <end position="197"/>
    </location>
</feature>
<dbReference type="SMART" id="SM01091">
    <property type="entry name" value="CorC_HlyC"/>
    <property type="match status" value="1"/>
</dbReference>